<keyword evidence="8" id="KW-0238">DNA-binding</keyword>
<comment type="similarity">
    <text evidence="2">Belongs to the beta sliding clamp family.</text>
</comment>
<dbReference type="GO" id="GO:0008408">
    <property type="term" value="F:3'-5' exonuclease activity"/>
    <property type="evidence" value="ECO:0007669"/>
    <property type="project" value="InterPro"/>
</dbReference>
<reference evidence="12" key="1">
    <citation type="submission" date="2018-06" db="EMBL/GenBank/DDBJ databases">
        <authorList>
            <person name="Zhirakovskaya E."/>
        </authorList>
    </citation>
    <scope>NUCLEOTIDE SEQUENCE</scope>
</reference>
<gene>
    <name evidence="12" type="ORF">MNBD_NITROSPINAE01-1190</name>
</gene>
<accession>A0A3B1CVS7</accession>
<dbReference type="InterPro" id="IPR022634">
    <property type="entry name" value="DNA_polIII_beta_N"/>
</dbReference>
<dbReference type="InterPro" id="IPR022637">
    <property type="entry name" value="DNA_polIII_beta_cen"/>
</dbReference>
<feature type="domain" description="DNA polymerase III beta sliding clamp central" evidence="10">
    <location>
        <begin position="129"/>
        <end position="244"/>
    </location>
</feature>
<dbReference type="EC" id="2.7.7.7" evidence="12"/>
<evidence type="ECO:0000259" key="11">
    <source>
        <dbReference type="Pfam" id="PF02768"/>
    </source>
</evidence>
<dbReference type="PIRSF" id="PIRSF000804">
    <property type="entry name" value="DNA_pol_III_b"/>
    <property type="match status" value="1"/>
</dbReference>
<evidence type="ECO:0000256" key="8">
    <source>
        <dbReference type="ARBA" id="ARBA00023125"/>
    </source>
</evidence>
<dbReference type="PANTHER" id="PTHR30478">
    <property type="entry name" value="DNA POLYMERASE III SUBUNIT BETA"/>
    <property type="match status" value="1"/>
</dbReference>
<dbReference type="InterPro" id="IPR022635">
    <property type="entry name" value="DNA_polIII_beta_C"/>
</dbReference>
<dbReference type="Pfam" id="PF00712">
    <property type="entry name" value="DNA_pol3_beta"/>
    <property type="match status" value="1"/>
</dbReference>
<organism evidence="12">
    <name type="scientific">hydrothermal vent metagenome</name>
    <dbReference type="NCBI Taxonomy" id="652676"/>
    <lineage>
        <taxon>unclassified sequences</taxon>
        <taxon>metagenomes</taxon>
        <taxon>ecological metagenomes</taxon>
    </lineage>
</organism>
<dbReference type="SUPFAM" id="SSF55979">
    <property type="entry name" value="DNA clamp"/>
    <property type="match status" value="3"/>
</dbReference>
<keyword evidence="7" id="KW-0239">DNA-directed DNA polymerase</keyword>
<evidence type="ECO:0000259" key="10">
    <source>
        <dbReference type="Pfam" id="PF02767"/>
    </source>
</evidence>
<evidence type="ECO:0000313" key="12">
    <source>
        <dbReference type="EMBL" id="VAX20787.1"/>
    </source>
</evidence>
<dbReference type="NCBIfam" id="TIGR00663">
    <property type="entry name" value="dnan"/>
    <property type="match status" value="1"/>
</dbReference>
<dbReference type="GO" id="GO:0006271">
    <property type="term" value="P:DNA strand elongation involved in DNA replication"/>
    <property type="evidence" value="ECO:0007669"/>
    <property type="project" value="TreeGrafter"/>
</dbReference>
<dbReference type="Pfam" id="PF02767">
    <property type="entry name" value="DNA_pol3_beta_2"/>
    <property type="match status" value="1"/>
</dbReference>
<dbReference type="Gene3D" id="3.70.10.10">
    <property type="match status" value="1"/>
</dbReference>
<evidence type="ECO:0000256" key="2">
    <source>
        <dbReference type="ARBA" id="ARBA00010752"/>
    </source>
</evidence>
<keyword evidence="4 12" id="KW-0808">Transferase</keyword>
<evidence type="ECO:0000256" key="3">
    <source>
        <dbReference type="ARBA" id="ARBA00022490"/>
    </source>
</evidence>
<dbReference type="EMBL" id="UOGC01000110">
    <property type="protein sequence ID" value="VAX20787.1"/>
    <property type="molecule type" value="Genomic_DNA"/>
</dbReference>
<name>A0A3B1CVS7_9ZZZZ</name>
<keyword evidence="6" id="KW-0235">DNA replication</keyword>
<protein>
    <submittedName>
        <fullName evidence="12">DNA polymerase III beta subunit</fullName>
        <ecNumber evidence="12">2.7.7.7</ecNumber>
    </submittedName>
</protein>
<dbReference type="GO" id="GO:0003677">
    <property type="term" value="F:DNA binding"/>
    <property type="evidence" value="ECO:0007669"/>
    <property type="project" value="UniProtKB-KW"/>
</dbReference>
<dbReference type="GO" id="GO:0005737">
    <property type="term" value="C:cytoplasm"/>
    <property type="evidence" value="ECO:0007669"/>
    <property type="project" value="UniProtKB-SubCell"/>
</dbReference>
<evidence type="ECO:0000259" key="9">
    <source>
        <dbReference type="Pfam" id="PF00712"/>
    </source>
</evidence>
<feature type="domain" description="DNA polymerase III beta sliding clamp N-terminal" evidence="9">
    <location>
        <begin position="1"/>
        <end position="118"/>
    </location>
</feature>
<dbReference type="GO" id="GO:0003887">
    <property type="term" value="F:DNA-directed DNA polymerase activity"/>
    <property type="evidence" value="ECO:0007669"/>
    <property type="project" value="UniProtKB-KW"/>
</dbReference>
<evidence type="ECO:0000256" key="6">
    <source>
        <dbReference type="ARBA" id="ARBA00022705"/>
    </source>
</evidence>
<dbReference type="SMART" id="SM00480">
    <property type="entry name" value="POL3Bc"/>
    <property type="match status" value="1"/>
</dbReference>
<proteinExistence type="inferred from homology"/>
<evidence type="ECO:0000256" key="7">
    <source>
        <dbReference type="ARBA" id="ARBA00022932"/>
    </source>
</evidence>
<dbReference type="InterPro" id="IPR001001">
    <property type="entry name" value="DNA_polIII_beta"/>
</dbReference>
<dbReference type="GO" id="GO:0009360">
    <property type="term" value="C:DNA polymerase III complex"/>
    <property type="evidence" value="ECO:0007669"/>
    <property type="project" value="InterPro"/>
</dbReference>
<dbReference type="Gene3D" id="3.10.150.10">
    <property type="entry name" value="DNA Polymerase III, subunit A, domain 2"/>
    <property type="match status" value="1"/>
</dbReference>
<sequence length="367" mass="40195">MEFTIGRDEFFKNLQRAQGVVSAKGAMPILANILIDASDSQITLYATNLDMGLRGTFDAEVSATGKTTVQAKKLFDVVRELPSENITIKTDDDGRLRVTCGKTKVNLATIGADEFPKFPEFDETRLIGLESDMLLEMIRKTSYAISQDETRLTLNGALLEVSPTKALMVATDGHRLAYIEREGAFKVTDTIKCIIARKAIHEIQKLIGEDGGGPAQFTQQDNHVFFKKGKLVMVVRLIEGAYPNYEQVIPKTTSHEASAPIADLISSLKRVATMADDKSHMISMSFEKGKLELSSEGGELGEAKDEIPVEYTGDGLVIGLNANYMIDVLNILGGDKAILKTQDQLSPMMAQSKDDPGLLCIVMPMRI</sequence>
<feature type="domain" description="DNA polymerase III beta sliding clamp C-terminal" evidence="11">
    <location>
        <begin position="247"/>
        <end position="366"/>
    </location>
</feature>
<dbReference type="CDD" id="cd00140">
    <property type="entry name" value="beta_clamp"/>
    <property type="match status" value="1"/>
</dbReference>
<dbReference type="InterPro" id="IPR046938">
    <property type="entry name" value="DNA_clamp_sf"/>
</dbReference>
<dbReference type="AlphaFoldDB" id="A0A3B1CVS7"/>
<keyword evidence="3" id="KW-0963">Cytoplasm</keyword>
<comment type="subcellular location">
    <subcellularLocation>
        <location evidence="1">Cytoplasm</location>
    </subcellularLocation>
</comment>
<dbReference type="PANTHER" id="PTHR30478:SF0">
    <property type="entry name" value="BETA SLIDING CLAMP"/>
    <property type="match status" value="1"/>
</dbReference>
<evidence type="ECO:0000256" key="5">
    <source>
        <dbReference type="ARBA" id="ARBA00022695"/>
    </source>
</evidence>
<dbReference type="Pfam" id="PF02768">
    <property type="entry name" value="DNA_pol3_beta_3"/>
    <property type="match status" value="1"/>
</dbReference>
<keyword evidence="5 12" id="KW-0548">Nucleotidyltransferase</keyword>
<evidence type="ECO:0000256" key="1">
    <source>
        <dbReference type="ARBA" id="ARBA00004496"/>
    </source>
</evidence>
<evidence type="ECO:0000256" key="4">
    <source>
        <dbReference type="ARBA" id="ARBA00022679"/>
    </source>
</evidence>